<organism evidence="3">
    <name type="scientific">Naegleria gruberi</name>
    <name type="common">Amoeba</name>
    <dbReference type="NCBI Taxonomy" id="5762"/>
    <lineage>
        <taxon>Eukaryota</taxon>
        <taxon>Discoba</taxon>
        <taxon>Heterolobosea</taxon>
        <taxon>Tetramitia</taxon>
        <taxon>Eutetramitia</taxon>
        <taxon>Vahlkampfiidae</taxon>
        <taxon>Naegleria</taxon>
    </lineage>
</organism>
<evidence type="ECO:0000313" key="2">
    <source>
        <dbReference type="EMBL" id="EFC43835.1"/>
    </source>
</evidence>
<evidence type="ECO:0000256" key="1">
    <source>
        <dbReference type="SAM" id="Phobius"/>
    </source>
</evidence>
<keyword evidence="1" id="KW-1133">Transmembrane helix</keyword>
<protein>
    <submittedName>
        <fullName evidence="2">Predicted protein</fullName>
    </submittedName>
</protein>
<name>D2VH56_NAEGR</name>
<proteinExistence type="predicted"/>
<dbReference type="KEGG" id="ngr:NAEGRDRAFT_68282"/>
<feature type="transmembrane region" description="Helical" evidence="1">
    <location>
        <begin position="93"/>
        <end position="115"/>
    </location>
</feature>
<dbReference type="InParanoid" id="D2VH56"/>
<keyword evidence="1" id="KW-0812">Transmembrane</keyword>
<dbReference type="OrthoDB" id="10438423at2759"/>
<dbReference type="EMBL" id="GG738871">
    <property type="protein sequence ID" value="EFC43835.1"/>
    <property type="molecule type" value="Genomic_DNA"/>
</dbReference>
<dbReference type="GeneID" id="8856647"/>
<dbReference type="RefSeq" id="XP_002676579.1">
    <property type="nucleotide sequence ID" value="XM_002676533.1"/>
</dbReference>
<keyword evidence="1" id="KW-0472">Membrane</keyword>
<dbReference type="AlphaFoldDB" id="D2VH56"/>
<accession>D2VH56</accession>
<dbReference type="VEuPathDB" id="AmoebaDB:NAEGRDRAFT_68282"/>
<reference evidence="2 3" key="1">
    <citation type="journal article" date="2010" name="Cell">
        <title>The genome of Naegleria gruberi illuminates early eukaryotic versatility.</title>
        <authorList>
            <person name="Fritz-Laylin L.K."/>
            <person name="Prochnik S.E."/>
            <person name="Ginger M.L."/>
            <person name="Dacks J.B."/>
            <person name="Carpenter M.L."/>
            <person name="Field M.C."/>
            <person name="Kuo A."/>
            <person name="Paredez A."/>
            <person name="Chapman J."/>
            <person name="Pham J."/>
            <person name="Shu S."/>
            <person name="Neupane R."/>
            <person name="Cipriano M."/>
            <person name="Mancuso J."/>
            <person name="Tu H."/>
            <person name="Salamov A."/>
            <person name="Lindquist E."/>
            <person name="Shapiro H."/>
            <person name="Lucas S."/>
            <person name="Grigoriev I.V."/>
            <person name="Cande W.Z."/>
            <person name="Fulton C."/>
            <person name="Rokhsar D.S."/>
            <person name="Dawson S.C."/>
        </authorList>
    </citation>
    <scope>NUCLEOTIDE SEQUENCE [LARGE SCALE GENOMIC DNA]</scope>
    <source>
        <strain evidence="2 3">NEG-M</strain>
    </source>
</reference>
<evidence type="ECO:0000313" key="3">
    <source>
        <dbReference type="Proteomes" id="UP000006671"/>
    </source>
</evidence>
<gene>
    <name evidence="2" type="ORF">NAEGRDRAFT_68282</name>
</gene>
<keyword evidence="3" id="KW-1185">Reference proteome</keyword>
<sequence>MIRQNKPKEFYKLLFYHAVQTNFKYSAAISYLKQLIKLLNNNTIFTKPTTPSKSAPSENDVFDQTMNLEKIIYLNRNITFDFKVKNLNFLNSIVYFLFLNYYSKTALILFLEAIMESIEKHKHTSVDYLIIGQGLRTNYQNKKAKYYFKLSHQLDKLNFILYLYLSNVNRSKGYSIYQNRYIELGLFKISQEIRLIEQYKNSGDYLQNYIINQYEKQLNEIYNILYLNKCVNLKTEPLSKVMEISHKLVFQSNDSYLAWFYIAFFYGFEIWDLIKPTDGHDDIKDVPLTDGNVTLKGISDIQNISEIYEISLYYFRKSFKHLYYPHADIYLPLIFENIGMIYENDDNFEKAAKYYNSACVIGEQTQHYWAFSSRLSFNIYRINNFAHAYYDATNRRHVICISSLT</sequence>
<dbReference type="Proteomes" id="UP000006671">
    <property type="component" value="Unassembled WGS sequence"/>
</dbReference>